<keyword evidence="6" id="KW-0472">Membrane</keyword>
<dbReference type="InterPro" id="IPR020846">
    <property type="entry name" value="MFS_dom"/>
</dbReference>
<dbReference type="AlphaFoldDB" id="A0A1C6U1U9"/>
<evidence type="ECO:0000256" key="4">
    <source>
        <dbReference type="ARBA" id="ARBA00022692"/>
    </source>
</evidence>
<protein>
    <submittedName>
        <fullName evidence="9">Predicted arabinose efflux permease, MFS family</fullName>
    </submittedName>
</protein>
<evidence type="ECO:0000256" key="6">
    <source>
        <dbReference type="ARBA" id="ARBA00023136"/>
    </source>
</evidence>
<reference evidence="9 10" key="1">
    <citation type="submission" date="2016-06" db="EMBL/GenBank/DDBJ databases">
        <authorList>
            <person name="Kjaerup R.B."/>
            <person name="Dalgaard T.S."/>
            <person name="Juul-Madsen H.R."/>
        </authorList>
    </citation>
    <scope>NUCLEOTIDE SEQUENCE [LARGE SCALE GENOMIC DNA]</scope>
    <source>
        <strain evidence="9 10">DSM 45577</strain>
    </source>
</reference>
<evidence type="ECO:0000256" key="3">
    <source>
        <dbReference type="ARBA" id="ARBA00022475"/>
    </source>
</evidence>
<accession>A0A1C6U1U9</accession>
<dbReference type="GO" id="GO:0005886">
    <property type="term" value="C:plasma membrane"/>
    <property type="evidence" value="ECO:0007669"/>
    <property type="project" value="UniProtKB-SubCell"/>
</dbReference>
<proteinExistence type="predicted"/>
<name>A0A1C6U1U9_9ACTN</name>
<keyword evidence="4" id="KW-0812">Transmembrane</keyword>
<dbReference type="PANTHER" id="PTHR23513">
    <property type="entry name" value="INTEGRAL MEMBRANE EFFLUX PROTEIN-RELATED"/>
    <property type="match status" value="1"/>
</dbReference>
<feature type="domain" description="Major facilitator superfamily (MFS) profile" evidence="8">
    <location>
        <begin position="1"/>
        <end position="401"/>
    </location>
</feature>
<feature type="region of interest" description="Disordered" evidence="7">
    <location>
        <begin position="407"/>
        <end position="427"/>
    </location>
</feature>
<dbReference type="RefSeq" id="WP_091433903.1">
    <property type="nucleotide sequence ID" value="NZ_BMMJ01000006.1"/>
</dbReference>
<dbReference type="EMBL" id="FMIA01000002">
    <property type="protein sequence ID" value="SCL47977.1"/>
    <property type="molecule type" value="Genomic_DNA"/>
</dbReference>
<organism evidence="9 10">
    <name type="scientific">Micromonospora yangpuensis</name>
    <dbReference type="NCBI Taxonomy" id="683228"/>
    <lineage>
        <taxon>Bacteria</taxon>
        <taxon>Bacillati</taxon>
        <taxon>Actinomycetota</taxon>
        <taxon>Actinomycetes</taxon>
        <taxon>Micromonosporales</taxon>
        <taxon>Micromonosporaceae</taxon>
        <taxon>Micromonospora</taxon>
    </lineage>
</organism>
<evidence type="ECO:0000313" key="10">
    <source>
        <dbReference type="Proteomes" id="UP000198937"/>
    </source>
</evidence>
<keyword evidence="5" id="KW-1133">Transmembrane helix</keyword>
<dbReference type="CDD" id="cd06173">
    <property type="entry name" value="MFS_MefA_like"/>
    <property type="match status" value="1"/>
</dbReference>
<dbReference type="Proteomes" id="UP000198937">
    <property type="component" value="Unassembled WGS sequence"/>
</dbReference>
<dbReference type="GO" id="GO:0022857">
    <property type="term" value="F:transmembrane transporter activity"/>
    <property type="evidence" value="ECO:0007669"/>
    <property type="project" value="InterPro"/>
</dbReference>
<gene>
    <name evidence="9" type="ORF">GA0070617_0738</name>
</gene>
<evidence type="ECO:0000256" key="7">
    <source>
        <dbReference type="SAM" id="MobiDB-lite"/>
    </source>
</evidence>
<sequence length="427" mass="42966">MSSTGLRHNRDFLLLAVARTSSKLGGQITAVGLPLLVLALTGSATAAGLVALAEGIALVVVLLPAGLVADRWDRRGIMLVTEAGSLAGLAAIGVLALTGHASVLTVAALAAVVAGLGAALQPAAAAATRAVVADRDLRAATVFNETRNGTLHLAGPPLGGFLFTVNPALPFVVDAITSAVALAAVALLRGPLKRPGAGRSRREGGESLPRQAVAGIRFLWGRPALRYTLISSAVLNFAFSGVLLAILVVPVRNGASGLSAGMIISCVGLGAVIGSLVASWLTARIATRTLILAVFWACGLLTAAMTLTSNGYVLGALAGVSALLVPAANIGMLTTQALLTPDHLQGRANAAISFLAMVVSPFGPAVAGPLIDRASAPVVFGFFAVLMLGLAAATTASPAVRSLPDLRHLDRPEAPGHAAEEVTPQPA</sequence>
<dbReference type="InterPro" id="IPR010290">
    <property type="entry name" value="TM_effector"/>
</dbReference>
<evidence type="ECO:0000256" key="1">
    <source>
        <dbReference type="ARBA" id="ARBA00004651"/>
    </source>
</evidence>
<keyword evidence="2" id="KW-0813">Transport</keyword>
<evidence type="ECO:0000256" key="2">
    <source>
        <dbReference type="ARBA" id="ARBA00022448"/>
    </source>
</evidence>
<dbReference type="PANTHER" id="PTHR23513:SF11">
    <property type="entry name" value="STAPHYLOFERRIN A TRANSPORTER"/>
    <property type="match status" value="1"/>
</dbReference>
<keyword evidence="10" id="KW-1185">Reference proteome</keyword>
<dbReference type="Pfam" id="PF05977">
    <property type="entry name" value="MFS_3"/>
    <property type="match status" value="1"/>
</dbReference>
<evidence type="ECO:0000313" key="9">
    <source>
        <dbReference type="EMBL" id="SCL47977.1"/>
    </source>
</evidence>
<dbReference type="OrthoDB" id="4544213at2"/>
<evidence type="ECO:0000259" key="8">
    <source>
        <dbReference type="PROSITE" id="PS50850"/>
    </source>
</evidence>
<feature type="compositionally biased region" description="Basic and acidic residues" evidence="7">
    <location>
        <begin position="407"/>
        <end position="420"/>
    </location>
</feature>
<comment type="subcellular location">
    <subcellularLocation>
        <location evidence="1">Cell membrane</location>
        <topology evidence="1">Multi-pass membrane protein</topology>
    </subcellularLocation>
</comment>
<dbReference type="PROSITE" id="PS50850">
    <property type="entry name" value="MFS"/>
    <property type="match status" value="1"/>
</dbReference>
<dbReference type="Gene3D" id="1.20.1250.20">
    <property type="entry name" value="MFS general substrate transporter like domains"/>
    <property type="match status" value="1"/>
</dbReference>
<evidence type="ECO:0000256" key="5">
    <source>
        <dbReference type="ARBA" id="ARBA00022989"/>
    </source>
</evidence>
<dbReference type="STRING" id="683228.GA0070617_0738"/>
<keyword evidence="3" id="KW-1003">Cell membrane</keyword>
<dbReference type="SUPFAM" id="SSF103473">
    <property type="entry name" value="MFS general substrate transporter"/>
    <property type="match status" value="1"/>
</dbReference>
<dbReference type="InterPro" id="IPR036259">
    <property type="entry name" value="MFS_trans_sf"/>
</dbReference>